<sequence length="1398" mass="156520">MSATKSALKAAKAALDAHKYEDAIELANSVLAADPRNYNANVFLGLAYEKQDQYEASEKAYRAALKLKEKDPLAWQGLVTLYEKQADTKLGEYHDAAIHLAQIFMEKDDKIRCQSVLEKYVGDARKYGSRTHLKRSLEVYLPTGALYEYLEGRIPQPAHTYVKIAEIVEAEEKEKINAEIGQRRTRLGAKIDQVTADVKREILEGSQLEALYFAVIDWSHEDEVRRQYEEKLLQHAYDTLIALPSPKKADKRKQVTDLAQGLVILKHPFLLAWRIKLEWNDVQEIDELDAGLLREYIAFFPEEGFSKVLRGYMESDISPFPKPATPSDEEAREKEDSEPLSAEDRLILMAEGMQESSSSMLAHRLMGQIYLNLDENESAASVSRQGLIRTTTESNISGLALQNTRDAMSTILATALVHFQAPRHHPEAMELFEDILRRKETETSALIGIGLILEEQENYSEAIDFFDRALKRTSEPRIKAEAAWCKALNGDNESSLHELEACLSEMEGSDTRTKSLRSQTLYRIGMCMWNQDTAIGSRKDRNGAYARFLASLQADMNFAPSYTSLGVYYADYGRDKKRARKCFQKAFELSSSEVEAAERLAKSFARSAEWDLVEVVAQRVIESGKVKPAPGSKKKGISWPFAALGVVQLNNQEYAKSIVSFQSALRTAPTNYHCWIGLGESYHNSGRYIAATKAFEQAQRLEDSAEDVSLKDNWFSKYMLANVRRELGEYDEAIAGYREVLKMRPNEFGVSIALLQSLVECAWHHVELGFYGRAADGASEAISIAQSISENRNDAFNLWKAVGDASSIFTYVQAYASRLPIQVFRSLLEAGIDLEVYEILADIDGIGKSTLQTLVSESDNTTSFVKLSIHATILAQKRAIHTCANDIHARAVAWYNLGWAEHRAHACSGEQGQPGSKKRSLKHLKASVQAFKRAIEHEAGNTEFWNSLGIVTTDLNPKVSQHSFIRSLYLNDKNTRVWTNLGTLYLIQHDYQLANEAFTRAQSCDPDYAQAWVGPGLLAAQLADQEEARNLFTHAFEIADSSSTMIKRQYAVSTFDHVIKTPPLRSSTDNLQPLFALHQLRSQVSSDIAFQHLSSLFAERIRDFADAAASLGQVALKLELEYEASESPHILMRFAQAKADLARIHLAERNFDAAAEDAETALNLADGEDLDETVRQLVRLSAHMTAGLAYYYQGTMDQAISMFRSALEETRGNPDIICLLAQILWAKGGEEERNVAREQLFDCIENHPGYVEAVILLGAIAVLDDDRDTVEAVRADLQSLRTREDLKEQQQSRVAQLLSVISSLHLERDREGEEISEATTSVMLAPSKPYGWSQLAGLSEETYPAEMAVLTATKAAPPRGMLETADLARTHAGTRRLDDAQKAVMIAPWLYLTREALV</sequence>
<dbReference type="SUPFAM" id="SSF48452">
    <property type="entry name" value="TPR-like"/>
    <property type="match status" value="4"/>
</dbReference>
<dbReference type="Proteomes" id="UP001166286">
    <property type="component" value="Unassembled WGS sequence"/>
</dbReference>
<dbReference type="Gene3D" id="1.25.40.10">
    <property type="entry name" value="Tetratricopeptide repeat domain"/>
    <property type="match status" value="4"/>
</dbReference>
<dbReference type="Pfam" id="PF13432">
    <property type="entry name" value="TPR_16"/>
    <property type="match status" value="4"/>
</dbReference>
<feature type="repeat" description="TPR" evidence="3">
    <location>
        <begin position="975"/>
        <end position="1008"/>
    </location>
</feature>
<dbReference type="SMART" id="SM00028">
    <property type="entry name" value="TPR"/>
    <property type="match status" value="11"/>
</dbReference>
<dbReference type="GO" id="GO:0055087">
    <property type="term" value="C:Ski complex"/>
    <property type="evidence" value="ECO:0007669"/>
    <property type="project" value="InterPro"/>
</dbReference>
<feature type="repeat" description="TPR" evidence="3">
    <location>
        <begin position="672"/>
        <end position="705"/>
    </location>
</feature>
<evidence type="ECO:0000256" key="4">
    <source>
        <dbReference type="SAM" id="MobiDB-lite"/>
    </source>
</evidence>
<dbReference type="InterPro" id="IPR019734">
    <property type="entry name" value="TPR_rpt"/>
</dbReference>
<gene>
    <name evidence="5" type="ORF">JMJ35_000474</name>
</gene>
<evidence type="ECO:0000256" key="1">
    <source>
        <dbReference type="ARBA" id="ARBA00022737"/>
    </source>
</evidence>
<keyword evidence="1" id="KW-0677">Repeat</keyword>
<feature type="repeat" description="TPR" evidence="3">
    <location>
        <begin position="714"/>
        <end position="747"/>
    </location>
</feature>
<comment type="caution">
    <text evidence="5">The sequence shown here is derived from an EMBL/GenBank/DDBJ whole genome shotgun (WGS) entry which is preliminary data.</text>
</comment>
<organism evidence="5 6">
    <name type="scientific">Cladonia borealis</name>
    <dbReference type="NCBI Taxonomy" id="184061"/>
    <lineage>
        <taxon>Eukaryota</taxon>
        <taxon>Fungi</taxon>
        <taxon>Dikarya</taxon>
        <taxon>Ascomycota</taxon>
        <taxon>Pezizomycotina</taxon>
        <taxon>Lecanoromycetes</taxon>
        <taxon>OSLEUM clade</taxon>
        <taxon>Lecanoromycetidae</taxon>
        <taxon>Lecanorales</taxon>
        <taxon>Lecanorineae</taxon>
        <taxon>Cladoniaceae</taxon>
        <taxon>Cladonia</taxon>
    </lineage>
</organism>
<feature type="repeat" description="TPR" evidence="3">
    <location>
        <begin position="1180"/>
        <end position="1213"/>
    </location>
</feature>
<dbReference type="GO" id="GO:0006401">
    <property type="term" value="P:RNA catabolic process"/>
    <property type="evidence" value="ECO:0007669"/>
    <property type="project" value="InterPro"/>
</dbReference>
<reference evidence="5" key="1">
    <citation type="submission" date="2023-03" db="EMBL/GenBank/DDBJ databases">
        <title>Complete genome of Cladonia borealis.</title>
        <authorList>
            <person name="Park H."/>
        </authorList>
    </citation>
    <scope>NUCLEOTIDE SEQUENCE</scope>
    <source>
        <strain evidence="5">ANT050790</strain>
    </source>
</reference>
<dbReference type="InterPro" id="IPR040962">
    <property type="entry name" value="TPR_22"/>
</dbReference>
<proteinExistence type="predicted"/>
<keyword evidence="6" id="KW-1185">Reference proteome</keyword>
<evidence type="ECO:0008006" key="7">
    <source>
        <dbReference type="Google" id="ProtNLM"/>
    </source>
</evidence>
<name>A0AA39V7Y0_9LECA</name>
<protein>
    <recommendedName>
        <fullName evidence="7">Superkiller protein 3</fullName>
    </recommendedName>
</protein>
<dbReference type="Pfam" id="PF18833">
    <property type="entry name" value="TPR_22"/>
    <property type="match status" value="1"/>
</dbReference>
<dbReference type="PANTHER" id="PTHR15704:SF7">
    <property type="entry name" value="SUPERKILLER COMPLEX PROTEIN 3"/>
    <property type="match status" value="1"/>
</dbReference>
<dbReference type="PANTHER" id="PTHR15704">
    <property type="entry name" value="SUPERKILLER 3 PROTEIN-RELATED"/>
    <property type="match status" value="1"/>
</dbReference>
<evidence type="ECO:0000313" key="5">
    <source>
        <dbReference type="EMBL" id="KAK0517319.1"/>
    </source>
</evidence>
<evidence type="ECO:0000256" key="2">
    <source>
        <dbReference type="ARBA" id="ARBA00022803"/>
    </source>
</evidence>
<keyword evidence="2 3" id="KW-0802">TPR repeat</keyword>
<dbReference type="InterPro" id="IPR011990">
    <property type="entry name" value="TPR-like_helical_dom_sf"/>
</dbReference>
<dbReference type="Pfam" id="PF13181">
    <property type="entry name" value="TPR_8"/>
    <property type="match status" value="2"/>
</dbReference>
<dbReference type="InterPro" id="IPR039226">
    <property type="entry name" value="Ski3/TTC37"/>
</dbReference>
<accession>A0AA39V7Y0</accession>
<dbReference type="EMBL" id="JAFEKC020000001">
    <property type="protein sequence ID" value="KAK0517319.1"/>
    <property type="molecule type" value="Genomic_DNA"/>
</dbReference>
<evidence type="ECO:0000313" key="6">
    <source>
        <dbReference type="Proteomes" id="UP001166286"/>
    </source>
</evidence>
<feature type="repeat" description="TPR" evidence="3">
    <location>
        <begin position="38"/>
        <end position="71"/>
    </location>
</feature>
<evidence type="ECO:0000256" key="3">
    <source>
        <dbReference type="PROSITE-ProRule" id="PRU00339"/>
    </source>
</evidence>
<feature type="compositionally biased region" description="Basic and acidic residues" evidence="4">
    <location>
        <begin position="329"/>
        <end position="342"/>
    </location>
</feature>
<feature type="repeat" description="TPR" evidence="3">
    <location>
        <begin position="443"/>
        <end position="476"/>
    </location>
</feature>
<feature type="region of interest" description="Disordered" evidence="4">
    <location>
        <begin position="318"/>
        <end position="342"/>
    </location>
</feature>
<dbReference type="PROSITE" id="PS50005">
    <property type="entry name" value="TPR"/>
    <property type="match status" value="6"/>
</dbReference>